<dbReference type="GO" id="GO:0003677">
    <property type="term" value="F:DNA binding"/>
    <property type="evidence" value="ECO:0007669"/>
    <property type="project" value="InterPro"/>
</dbReference>
<feature type="domain" description="Reverse transcriptase" evidence="4">
    <location>
        <begin position="78"/>
        <end position="261"/>
    </location>
</feature>
<dbReference type="Gene3D" id="3.10.10.10">
    <property type="entry name" value="HIV Type 1 Reverse Transcriptase, subunit A, domain 1"/>
    <property type="match status" value="1"/>
</dbReference>
<name>A0A5J4X1E2_9EUKA</name>
<dbReference type="InterPro" id="IPR013762">
    <property type="entry name" value="Integrase-like_cat_sf"/>
</dbReference>
<proteinExistence type="predicted"/>
<dbReference type="SUPFAM" id="SSF56349">
    <property type="entry name" value="DNA breaking-rejoining enzymes"/>
    <property type="match status" value="1"/>
</dbReference>
<dbReference type="InterPro" id="IPR011010">
    <property type="entry name" value="DNA_brk_join_enz"/>
</dbReference>
<dbReference type="PROSITE" id="PS50878">
    <property type="entry name" value="RT_POL"/>
    <property type="match status" value="1"/>
</dbReference>
<dbReference type="PANTHER" id="PTHR33050:SF7">
    <property type="entry name" value="RIBONUCLEASE H"/>
    <property type="match status" value="1"/>
</dbReference>
<evidence type="ECO:0000256" key="1">
    <source>
        <dbReference type="ARBA" id="ARBA00023172"/>
    </source>
</evidence>
<dbReference type="SUPFAM" id="SSF56672">
    <property type="entry name" value="DNA/RNA polymerases"/>
    <property type="match status" value="1"/>
</dbReference>
<dbReference type="EMBL" id="SNRW01000537">
    <property type="protein sequence ID" value="KAA6400586.1"/>
    <property type="molecule type" value="Genomic_DNA"/>
</dbReference>
<evidence type="ECO:0000256" key="3">
    <source>
        <dbReference type="SAM" id="MobiDB-lite"/>
    </source>
</evidence>
<dbReference type="PANTHER" id="PTHR33050">
    <property type="entry name" value="REVERSE TRANSCRIPTASE DOMAIN-CONTAINING PROTEIN"/>
    <property type="match status" value="1"/>
</dbReference>
<dbReference type="Gene3D" id="3.30.70.270">
    <property type="match status" value="1"/>
</dbReference>
<keyword evidence="5" id="KW-0695">RNA-directed DNA polymerase</keyword>
<dbReference type="GO" id="GO:0006310">
    <property type="term" value="P:DNA recombination"/>
    <property type="evidence" value="ECO:0007669"/>
    <property type="project" value="UniProtKB-KW"/>
</dbReference>
<sequence length="820" mass="94819">MKKQTQIDNKVGARLTMFENKWKQIGQDQLIREGLTLRWKDQFSQMKLKQIRKKRDFKGDSNQLKSMKEIISYELMDGVIIPIQDSQVAFWNPIFAVNKKNGGFRKILDCHKLNYELMTETFQMDNVNSIKQILKQGDFATSLDIHQAFHHIGVAAKSIPYLYFSFLDQSYAYIGMPFGVSIAPRVFIKTLIPLIAQLRKMLSSNIITYMDDILILNQNPLILQQETLIIKDYLTQKGWILSMEKNNMNPSQDFEFIGWRWDNRNLTIQLKPKRRRGMIKQLKILMNRAIHNKYIRTLELAKRIGEIPFARVQFVRGALHTKLLNKLKDQEVQRSGWNNWIKLTYKVVPEIAWWIQKISQNKPLNFQTPTNWASIQTDASHHGWGATCKIAQNKTMVAYNWWTKEELKYIDTFNKRELMVVSRSLMEFKSTMINNQIQGIKLLTDNTVTMYCINKMKAATSITPIVDQILIMAENINWQIRAQLAEIHRAVVLNQDEDNIILLTKILKTPPREAELKIEMNQDKSICPHTQFKAWWSQRDPLNPNKPEQIWKTRMTKKPATYDALSKQIRFIMQTAGIPSSYSVTSVRTAAITKLIKAGASPVTVDRFTHHSDTASTVRQHYDRNNNSQARQLLASSTELSIQIVANDTADEEISEDLRDEEENLLSELENDELTVQDQHHLEQVDQEKKTSDQENLDLENKFNMEGQLLREKSFPRPEPSGVFSLNVHASLSNIATLTQSSPGLNDSPFKIDQSNKQAKSSQALQEDVDKPEFTKGYRNISGSKLMSSQFVPPQMNLSPTLENQQSYEVDKSNQESQCQ</sequence>
<dbReference type="InterPro" id="IPR000477">
    <property type="entry name" value="RT_dom"/>
</dbReference>
<feature type="compositionally biased region" description="Polar residues" evidence="3">
    <location>
        <begin position="756"/>
        <end position="765"/>
    </location>
</feature>
<dbReference type="Proteomes" id="UP000324800">
    <property type="component" value="Unassembled WGS sequence"/>
</dbReference>
<organism evidence="5 6">
    <name type="scientific">Streblomastix strix</name>
    <dbReference type="NCBI Taxonomy" id="222440"/>
    <lineage>
        <taxon>Eukaryota</taxon>
        <taxon>Metamonada</taxon>
        <taxon>Preaxostyla</taxon>
        <taxon>Oxymonadida</taxon>
        <taxon>Streblomastigidae</taxon>
        <taxon>Streblomastix</taxon>
    </lineage>
</organism>
<keyword evidence="2" id="KW-0175">Coiled coil</keyword>
<keyword evidence="5" id="KW-0548">Nucleotidyltransferase</keyword>
<dbReference type="OrthoDB" id="6771932at2759"/>
<dbReference type="AlphaFoldDB" id="A0A5J4X1E2"/>
<evidence type="ECO:0000256" key="2">
    <source>
        <dbReference type="SAM" id="Coils"/>
    </source>
</evidence>
<dbReference type="GO" id="GO:0003964">
    <property type="term" value="F:RNA-directed DNA polymerase activity"/>
    <property type="evidence" value="ECO:0007669"/>
    <property type="project" value="UniProtKB-KW"/>
</dbReference>
<evidence type="ECO:0000259" key="4">
    <source>
        <dbReference type="PROSITE" id="PS50878"/>
    </source>
</evidence>
<dbReference type="GO" id="GO:0015074">
    <property type="term" value="P:DNA integration"/>
    <property type="evidence" value="ECO:0007669"/>
    <property type="project" value="InterPro"/>
</dbReference>
<reference evidence="5 6" key="1">
    <citation type="submission" date="2019-03" db="EMBL/GenBank/DDBJ databases">
        <title>Single cell metagenomics reveals metabolic interactions within the superorganism composed of flagellate Streblomastix strix and complex community of Bacteroidetes bacteria on its surface.</title>
        <authorList>
            <person name="Treitli S.C."/>
            <person name="Kolisko M."/>
            <person name="Husnik F."/>
            <person name="Keeling P."/>
            <person name="Hampl V."/>
        </authorList>
    </citation>
    <scope>NUCLEOTIDE SEQUENCE [LARGE SCALE GENOMIC DNA]</scope>
    <source>
        <strain evidence="5">ST1C</strain>
    </source>
</reference>
<accession>A0A5J4X1E2</accession>
<keyword evidence="5" id="KW-0808">Transferase</keyword>
<feature type="coiled-coil region" evidence="2">
    <location>
        <begin position="652"/>
        <end position="702"/>
    </location>
</feature>
<feature type="compositionally biased region" description="Polar residues" evidence="3">
    <location>
        <begin position="781"/>
        <end position="808"/>
    </location>
</feature>
<dbReference type="InterPro" id="IPR052055">
    <property type="entry name" value="Hepadnavirus_pol/RT"/>
</dbReference>
<protein>
    <submittedName>
        <fullName evidence="5">Putative reverse transcriptase</fullName>
    </submittedName>
</protein>
<dbReference type="Gene3D" id="1.10.443.10">
    <property type="entry name" value="Intergrase catalytic core"/>
    <property type="match status" value="1"/>
</dbReference>
<dbReference type="InterPro" id="IPR043502">
    <property type="entry name" value="DNA/RNA_pol_sf"/>
</dbReference>
<gene>
    <name evidence="5" type="ORF">EZS28_003881</name>
</gene>
<comment type="caution">
    <text evidence="5">The sequence shown here is derived from an EMBL/GenBank/DDBJ whole genome shotgun (WGS) entry which is preliminary data.</text>
</comment>
<feature type="region of interest" description="Disordered" evidence="3">
    <location>
        <begin position="756"/>
        <end position="820"/>
    </location>
</feature>
<evidence type="ECO:0000313" key="6">
    <source>
        <dbReference type="Proteomes" id="UP000324800"/>
    </source>
</evidence>
<dbReference type="InterPro" id="IPR043128">
    <property type="entry name" value="Rev_trsase/Diguanyl_cyclase"/>
</dbReference>
<dbReference type="Pfam" id="PF00078">
    <property type="entry name" value="RVT_1"/>
    <property type="match status" value="1"/>
</dbReference>
<evidence type="ECO:0000313" key="5">
    <source>
        <dbReference type="EMBL" id="KAA6400586.1"/>
    </source>
</evidence>
<keyword evidence="1" id="KW-0233">DNA recombination</keyword>